<keyword evidence="7" id="KW-1185">Reference proteome</keyword>
<dbReference type="Proteomes" id="UP000027135">
    <property type="component" value="Unassembled WGS sequence"/>
</dbReference>
<evidence type="ECO:0000256" key="4">
    <source>
        <dbReference type="RuleBase" id="RU003476"/>
    </source>
</evidence>
<gene>
    <name evidence="6" type="ORF">L798_06422</name>
</gene>
<dbReference type="Gene3D" id="3.90.79.10">
    <property type="entry name" value="Nucleoside Triphosphate Pyrophosphohydrolase"/>
    <property type="match status" value="1"/>
</dbReference>
<dbReference type="SUPFAM" id="SSF55811">
    <property type="entry name" value="Nudix"/>
    <property type="match status" value="1"/>
</dbReference>
<evidence type="ECO:0000256" key="2">
    <source>
        <dbReference type="ARBA" id="ARBA00022723"/>
    </source>
</evidence>
<dbReference type="PROSITE" id="PS00893">
    <property type="entry name" value="NUDIX_BOX"/>
    <property type="match status" value="1"/>
</dbReference>
<dbReference type="Pfam" id="PF18290">
    <property type="entry name" value="Nudix_hydro"/>
    <property type="match status" value="1"/>
</dbReference>
<evidence type="ECO:0000256" key="1">
    <source>
        <dbReference type="ARBA" id="ARBA00005582"/>
    </source>
</evidence>
<keyword evidence="2" id="KW-0479">Metal-binding</keyword>
<feature type="domain" description="Nudix hydrolase" evidence="5">
    <location>
        <begin position="161"/>
        <end position="289"/>
    </location>
</feature>
<dbReference type="PRINTS" id="PR01356">
    <property type="entry name" value="GFGPROTEIN"/>
</dbReference>
<protein>
    <submittedName>
        <fullName evidence="6">Nudix hydrolase 8</fullName>
    </submittedName>
</protein>
<dbReference type="PROSITE" id="PS51462">
    <property type="entry name" value="NUDIX"/>
    <property type="match status" value="1"/>
</dbReference>
<dbReference type="GO" id="GO:0035529">
    <property type="term" value="F:NADH pyrophosphatase activity"/>
    <property type="evidence" value="ECO:0007669"/>
    <property type="project" value="TreeGrafter"/>
</dbReference>
<dbReference type="InterPro" id="IPR040618">
    <property type="entry name" value="Pre-Nudix"/>
</dbReference>
<dbReference type="InterPro" id="IPR020476">
    <property type="entry name" value="Nudix_hydrolase"/>
</dbReference>
<dbReference type="InterPro" id="IPR003293">
    <property type="entry name" value="Nudix_hydrolase6-like"/>
</dbReference>
<accession>A0A067R6N0</accession>
<evidence type="ECO:0000313" key="6">
    <source>
        <dbReference type="EMBL" id="KDR19066.1"/>
    </source>
</evidence>
<dbReference type="FunFam" id="3.40.630.30:FF:000016">
    <property type="entry name" value="nudix hydrolase 2"/>
    <property type="match status" value="1"/>
</dbReference>
<dbReference type="InterPro" id="IPR020084">
    <property type="entry name" value="NUDIX_hydrolase_CS"/>
</dbReference>
<dbReference type="EMBL" id="KK852663">
    <property type="protein sequence ID" value="KDR19066.1"/>
    <property type="molecule type" value="Genomic_DNA"/>
</dbReference>
<dbReference type="GO" id="GO:0051287">
    <property type="term" value="F:NAD binding"/>
    <property type="evidence" value="ECO:0007669"/>
    <property type="project" value="TreeGrafter"/>
</dbReference>
<reference evidence="6 7" key="1">
    <citation type="journal article" date="2014" name="Nat. Commun.">
        <title>Molecular traces of alternative social organization in a termite genome.</title>
        <authorList>
            <person name="Terrapon N."/>
            <person name="Li C."/>
            <person name="Robertson H.M."/>
            <person name="Ji L."/>
            <person name="Meng X."/>
            <person name="Booth W."/>
            <person name="Chen Z."/>
            <person name="Childers C.P."/>
            <person name="Glastad K.M."/>
            <person name="Gokhale K."/>
            <person name="Gowin J."/>
            <person name="Gronenberg W."/>
            <person name="Hermansen R.A."/>
            <person name="Hu H."/>
            <person name="Hunt B.G."/>
            <person name="Huylmans A.K."/>
            <person name="Khalil S.M."/>
            <person name="Mitchell R.D."/>
            <person name="Munoz-Torres M.C."/>
            <person name="Mustard J.A."/>
            <person name="Pan H."/>
            <person name="Reese J.T."/>
            <person name="Scharf M.E."/>
            <person name="Sun F."/>
            <person name="Vogel H."/>
            <person name="Xiao J."/>
            <person name="Yang W."/>
            <person name="Yang Z."/>
            <person name="Yang Z."/>
            <person name="Zhou J."/>
            <person name="Zhu J."/>
            <person name="Brent C.S."/>
            <person name="Elsik C.G."/>
            <person name="Goodisman M.A."/>
            <person name="Liberles D.A."/>
            <person name="Roe R.M."/>
            <person name="Vargo E.L."/>
            <person name="Vilcinskas A."/>
            <person name="Wang J."/>
            <person name="Bornberg-Bauer E."/>
            <person name="Korb J."/>
            <person name="Zhang G."/>
            <person name="Liebig J."/>
        </authorList>
    </citation>
    <scope>NUCLEOTIDE SEQUENCE [LARGE SCALE GENOMIC DNA]</scope>
    <source>
        <tissue evidence="6">Whole organism</tissue>
    </source>
</reference>
<comment type="similarity">
    <text evidence="1 4">Belongs to the Nudix hydrolase family.</text>
</comment>
<dbReference type="GO" id="GO:0047631">
    <property type="term" value="F:ADP-ribose diphosphatase activity"/>
    <property type="evidence" value="ECO:0007669"/>
    <property type="project" value="TreeGrafter"/>
</dbReference>
<dbReference type="PANTHER" id="PTHR13994">
    <property type="entry name" value="NUDIX HYDROLASE RELATED"/>
    <property type="match status" value="1"/>
</dbReference>
<dbReference type="Pfam" id="PF00293">
    <property type="entry name" value="NUDIX"/>
    <property type="match status" value="1"/>
</dbReference>
<dbReference type="GO" id="GO:0046872">
    <property type="term" value="F:metal ion binding"/>
    <property type="evidence" value="ECO:0007669"/>
    <property type="project" value="UniProtKB-KW"/>
</dbReference>
<name>A0A067R6N0_ZOONE</name>
<keyword evidence="3 4" id="KW-0378">Hydrolase</keyword>
<evidence type="ECO:0000259" key="5">
    <source>
        <dbReference type="PROSITE" id="PS51462"/>
    </source>
</evidence>
<organism evidence="6 7">
    <name type="scientific">Zootermopsis nevadensis</name>
    <name type="common">Dampwood termite</name>
    <dbReference type="NCBI Taxonomy" id="136037"/>
    <lineage>
        <taxon>Eukaryota</taxon>
        <taxon>Metazoa</taxon>
        <taxon>Ecdysozoa</taxon>
        <taxon>Arthropoda</taxon>
        <taxon>Hexapoda</taxon>
        <taxon>Insecta</taxon>
        <taxon>Pterygota</taxon>
        <taxon>Neoptera</taxon>
        <taxon>Polyneoptera</taxon>
        <taxon>Dictyoptera</taxon>
        <taxon>Blattodea</taxon>
        <taxon>Blattoidea</taxon>
        <taxon>Termitoidae</taxon>
        <taxon>Termopsidae</taxon>
        <taxon>Zootermopsis</taxon>
    </lineage>
</organism>
<dbReference type="InParanoid" id="A0A067R6N0"/>
<dbReference type="CDD" id="cd04670">
    <property type="entry name" value="NUDIX_ASFGF2_Nudt6"/>
    <property type="match status" value="1"/>
</dbReference>
<dbReference type="eggNOG" id="KOG0648">
    <property type="taxonomic scope" value="Eukaryota"/>
</dbReference>
<dbReference type="InterPro" id="IPR000086">
    <property type="entry name" value="NUDIX_hydrolase_dom"/>
</dbReference>
<dbReference type="AlphaFoldDB" id="A0A067R6N0"/>
<dbReference type="FunCoup" id="A0A067R6N0">
    <property type="interactions" value="9"/>
</dbReference>
<dbReference type="STRING" id="136037.A0A067R6N0"/>
<dbReference type="OMA" id="HAHGGNF"/>
<dbReference type="Gene3D" id="3.40.630.30">
    <property type="match status" value="1"/>
</dbReference>
<dbReference type="OrthoDB" id="447842at2759"/>
<proteinExistence type="inferred from homology"/>
<sequence length="348" mass="40201">MCNIVYRSLKGHILVANGQQLLRSGTKVYCETFKSKNTNCTLRLISQGVAKNFISSMTAVEDIVLNQVFQGQEDRFHGITVDSSKEPCDVSVFPKKLEASLKHWTEKSFRGIWFKVTLEYADWVPFLAKNEFQFHHAKSGYVMMYRWLPTTEECNIPPYAHTMIGVGAVVVNDAHEILVVKEKYFLIPHWKLPGGYVEPGEDIGDAAVREVLEETNVKSEFEFLISLRHTHSGMFRCSDIYFVVGLKPVSEEINKCNREIAACEWMKVEDFLHHPNVHETNRFFVRKYLEYLKNRVTVECVKGTHPLLHKPQCVYSIDFDPDMTSREELSHRKPNETTCCRIEGYVVH</sequence>
<dbReference type="PANTHER" id="PTHR13994:SF13">
    <property type="entry name" value="FI03680P"/>
    <property type="match status" value="1"/>
</dbReference>
<dbReference type="PRINTS" id="PR00502">
    <property type="entry name" value="NUDIXFAMILY"/>
</dbReference>
<evidence type="ECO:0000256" key="3">
    <source>
        <dbReference type="ARBA" id="ARBA00022801"/>
    </source>
</evidence>
<evidence type="ECO:0000313" key="7">
    <source>
        <dbReference type="Proteomes" id="UP000027135"/>
    </source>
</evidence>
<dbReference type="FunFam" id="3.90.79.10:FF:000015">
    <property type="entry name" value="Nudix hydrolase 8"/>
    <property type="match status" value="1"/>
</dbReference>
<dbReference type="InterPro" id="IPR015797">
    <property type="entry name" value="NUDIX_hydrolase-like_dom_sf"/>
</dbReference>